<evidence type="ECO:0000313" key="1">
    <source>
        <dbReference type="EMBL" id="GMI02783.1"/>
    </source>
</evidence>
<dbReference type="EMBL" id="BRXW01000049">
    <property type="protein sequence ID" value="GMI02783.1"/>
    <property type="molecule type" value="Genomic_DNA"/>
</dbReference>
<reference evidence="2" key="1">
    <citation type="journal article" date="2023" name="Commun. Biol.">
        <title>Genome analysis of Parmales, the sister group of diatoms, reveals the evolutionary specialization of diatoms from phago-mixotrophs to photoautotrophs.</title>
        <authorList>
            <person name="Ban H."/>
            <person name="Sato S."/>
            <person name="Yoshikawa S."/>
            <person name="Yamada K."/>
            <person name="Nakamura Y."/>
            <person name="Ichinomiya M."/>
            <person name="Sato N."/>
            <person name="Blanc-Mathieu R."/>
            <person name="Endo H."/>
            <person name="Kuwata A."/>
            <person name="Ogata H."/>
        </authorList>
    </citation>
    <scope>NUCLEOTIDE SEQUENCE [LARGE SCALE GENOMIC DNA]</scope>
    <source>
        <strain evidence="2">NIES 3700</strain>
    </source>
</reference>
<protein>
    <submittedName>
        <fullName evidence="1">Uncharacterized protein</fullName>
    </submittedName>
</protein>
<dbReference type="PANTHER" id="PTHR15599:SF1">
    <property type="entry name" value="RADIAL SPOKE HEAD 14 HOMOLOG"/>
    <property type="match status" value="1"/>
</dbReference>
<dbReference type="Proteomes" id="UP001165122">
    <property type="component" value="Unassembled WGS sequence"/>
</dbReference>
<gene>
    <name evidence="1" type="ORF">TrLO_g14417</name>
</gene>
<sequence length="321" mass="34371">MSAPPASHESKGMPKLRLNALRVLCEELRNPFSAGETVRAGVCPILTTLATKPENKETREAASKALCALAVDSNGRASMTENKSAVEVLSALSDASPIVRSNIYDALVNYSAVREGVNQLVEAGYAPVLVEKAGKETDDVRHMPLNLLYNACKNENGLKAALESNAVEVCIENLGHKDSLVKHHAAATLGFLCFADSAKVTAIQNQAVEMLSELLADHFWKVRASAASALMSIMQTDAGKKSFVSCEGAVGKLVKLLKDKEDLVKINALKAIACAAVHPEARREMKESSDCLPVIHQIVDGGDPFMSKHASLAKDAVLWEP</sequence>
<dbReference type="OrthoDB" id="409644at2759"/>
<dbReference type="InterPro" id="IPR016024">
    <property type="entry name" value="ARM-type_fold"/>
</dbReference>
<dbReference type="Gene3D" id="1.25.10.10">
    <property type="entry name" value="Leucine-rich Repeat Variant"/>
    <property type="match status" value="1"/>
</dbReference>
<dbReference type="InterPro" id="IPR011989">
    <property type="entry name" value="ARM-like"/>
</dbReference>
<dbReference type="InterPro" id="IPR042856">
    <property type="entry name" value="RSP14"/>
</dbReference>
<organism evidence="1 2">
    <name type="scientific">Triparma laevis f. longispina</name>
    <dbReference type="NCBI Taxonomy" id="1714387"/>
    <lineage>
        <taxon>Eukaryota</taxon>
        <taxon>Sar</taxon>
        <taxon>Stramenopiles</taxon>
        <taxon>Ochrophyta</taxon>
        <taxon>Bolidophyceae</taxon>
        <taxon>Parmales</taxon>
        <taxon>Triparmaceae</taxon>
        <taxon>Triparma</taxon>
    </lineage>
</organism>
<proteinExistence type="predicted"/>
<dbReference type="AlphaFoldDB" id="A0A9W7F659"/>
<dbReference type="Pfam" id="PF13646">
    <property type="entry name" value="HEAT_2"/>
    <property type="match status" value="1"/>
</dbReference>
<keyword evidence="2" id="KW-1185">Reference proteome</keyword>
<evidence type="ECO:0000313" key="2">
    <source>
        <dbReference type="Proteomes" id="UP001165122"/>
    </source>
</evidence>
<accession>A0A9W7F659</accession>
<name>A0A9W7F659_9STRA</name>
<comment type="caution">
    <text evidence="1">The sequence shown here is derived from an EMBL/GenBank/DDBJ whole genome shotgun (WGS) entry which is preliminary data.</text>
</comment>
<dbReference type="SUPFAM" id="SSF48371">
    <property type="entry name" value="ARM repeat"/>
    <property type="match status" value="1"/>
</dbReference>
<dbReference type="PANTHER" id="PTHR15599">
    <property type="entry name" value="RTDR1"/>
    <property type="match status" value="1"/>
</dbReference>